<proteinExistence type="predicted"/>
<feature type="compositionally biased region" description="Pro residues" evidence="1">
    <location>
        <begin position="136"/>
        <end position="145"/>
    </location>
</feature>
<feature type="compositionally biased region" description="Polar residues" evidence="1">
    <location>
        <begin position="214"/>
        <end position="233"/>
    </location>
</feature>
<dbReference type="Proteomes" id="UP001156641">
    <property type="component" value="Unassembled WGS sequence"/>
</dbReference>
<reference evidence="4" key="1">
    <citation type="journal article" date="2019" name="Int. J. Syst. Evol. Microbiol.">
        <title>The Global Catalogue of Microorganisms (GCM) 10K type strain sequencing project: providing services to taxonomists for standard genome sequencing and annotation.</title>
        <authorList>
            <consortium name="The Broad Institute Genomics Platform"/>
            <consortium name="The Broad Institute Genome Sequencing Center for Infectious Disease"/>
            <person name="Wu L."/>
            <person name="Ma J."/>
        </authorList>
    </citation>
    <scope>NUCLEOTIDE SEQUENCE [LARGE SCALE GENOMIC DNA]</scope>
    <source>
        <strain evidence="4">NBRC 112502</strain>
    </source>
</reference>
<protein>
    <recommendedName>
        <fullName evidence="5">Intracellular multiplication protein IcmE</fullName>
    </recommendedName>
</protein>
<keyword evidence="2" id="KW-0472">Membrane</keyword>
<comment type="caution">
    <text evidence="3">The sequence shown here is derived from an EMBL/GenBank/DDBJ whole genome shotgun (WGS) entry which is preliminary data.</text>
</comment>
<organism evidence="3 4">
    <name type="scientific">Acidocella aquatica</name>
    <dbReference type="NCBI Taxonomy" id="1922313"/>
    <lineage>
        <taxon>Bacteria</taxon>
        <taxon>Pseudomonadati</taxon>
        <taxon>Pseudomonadota</taxon>
        <taxon>Alphaproteobacteria</taxon>
        <taxon>Acetobacterales</taxon>
        <taxon>Acidocellaceae</taxon>
        <taxon>Acidocella</taxon>
    </lineage>
</organism>
<dbReference type="InterPro" id="IPR049855">
    <property type="entry name" value="DotG/IcmE-like_C"/>
</dbReference>
<evidence type="ECO:0000256" key="1">
    <source>
        <dbReference type="SAM" id="MobiDB-lite"/>
    </source>
</evidence>
<evidence type="ECO:0000313" key="3">
    <source>
        <dbReference type="EMBL" id="GLR66578.1"/>
    </source>
</evidence>
<evidence type="ECO:0008006" key="5">
    <source>
        <dbReference type="Google" id="ProtNLM"/>
    </source>
</evidence>
<feature type="region of interest" description="Disordered" evidence="1">
    <location>
        <begin position="133"/>
        <end position="244"/>
    </location>
</feature>
<dbReference type="CDD" id="cd16431">
    <property type="entry name" value="IcmE"/>
    <property type="match status" value="1"/>
</dbReference>
<accession>A0ABQ6A4K3</accession>
<feature type="compositionally biased region" description="Low complexity" evidence="1">
    <location>
        <begin position="234"/>
        <end position="244"/>
    </location>
</feature>
<feature type="compositionally biased region" description="Polar residues" evidence="1">
    <location>
        <begin position="163"/>
        <end position="196"/>
    </location>
</feature>
<dbReference type="EMBL" id="BSOS01000026">
    <property type="protein sequence ID" value="GLR66578.1"/>
    <property type="molecule type" value="Genomic_DNA"/>
</dbReference>
<keyword evidence="4" id="KW-1185">Reference proteome</keyword>
<gene>
    <name evidence="3" type="ORF">GCM10010909_12580</name>
</gene>
<sequence>MSDAAIPKKPSIFSKRGLWSGAGRAGPRRLLIIGVSGLALAAGLVAMTLDGKSKPLVSYDARMQAVDANPGGLNSNQEQNALALDANDAAANTALSKGTSYTPPLAASVPVALDALVFPPSAASAAPLPAQHFVQPAPPSPPPPAVVQQVDAPVFPPPLPGTSDPQTQGVQTADSGGDPQQTSYTAAINGLFSQWNGRPPTTDVVLPPPPPQSDAASTGQASNAGSAGQTGSTASPSVAADPDPAASATHVIIPAGRGIFAHPILALSSDETSPVVLQADSGPIAGDRMIGNFSRENDRLIINVYQIIHNGQPIACSGVVIAPDTMQAAVASGVDQHYISRFLLPAAAAFVQGLGNALATTSNTTQVLSPLGGATATTNLNFHQQLGVAAGVAAGQIGSTLDQDAPKGPTITLAANVAVGVMFLSDVKAPY</sequence>
<dbReference type="RefSeq" id="WP_284257278.1">
    <property type="nucleotide sequence ID" value="NZ_BSOS01000026.1"/>
</dbReference>
<evidence type="ECO:0000256" key="2">
    <source>
        <dbReference type="SAM" id="Phobius"/>
    </source>
</evidence>
<evidence type="ECO:0000313" key="4">
    <source>
        <dbReference type="Proteomes" id="UP001156641"/>
    </source>
</evidence>
<keyword evidence="2" id="KW-0812">Transmembrane</keyword>
<keyword evidence="2" id="KW-1133">Transmembrane helix</keyword>
<name>A0ABQ6A4K3_9PROT</name>
<feature type="transmembrane region" description="Helical" evidence="2">
    <location>
        <begin position="30"/>
        <end position="49"/>
    </location>
</feature>